<dbReference type="PANTHER" id="PTHR47561">
    <property type="entry name" value="POLYSACCHARIDE DEACETYLASE FAMILY PROTEIN (AFU_ORTHOLOGUE AFUA_6G05030)"/>
    <property type="match status" value="1"/>
</dbReference>
<dbReference type="Gene3D" id="3.20.20.370">
    <property type="entry name" value="Glycoside hydrolase/deacetylase"/>
    <property type="match status" value="1"/>
</dbReference>
<evidence type="ECO:0000313" key="3">
    <source>
        <dbReference type="Proteomes" id="UP000051035"/>
    </source>
</evidence>
<sequence>MLSEGLALRVDVDTRRGLERGVPRLLDLFASREIAATFFIPFGPDRSGRAVRRLFEQPGFLRRMWRLGAPGRYGLRTILSGTLIPSVPIGSARPDILRSVAAEGHEVGLHGYDHVRWQDRLGDLTPYEVALELEMASRAYQGIFGQLPRASAAPGWRTNERALLAQETLGLHYASDVRGRRPFWPVVLGRRLETLQIPVTMPTLDEIFAWEGPERRGPERALLGALVPGSANVLAVHAEIAGGSALPILREFISMARDRGYSISRLEDLARDGLGSGEQLPSCGIGLGRVPGRAGMVAVQAEVTEPAS</sequence>
<evidence type="ECO:0000259" key="1">
    <source>
        <dbReference type="PROSITE" id="PS51677"/>
    </source>
</evidence>
<dbReference type="GO" id="GO:0005975">
    <property type="term" value="P:carbohydrate metabolic process"/>
    <property type="evidence" value="ECO:0007669"/>
    <property type="project" value="InterPro"/>
</dbReference>
<name>A0A0S8JIG5_UNCT6</name>
<feature type="domain" description="NodB homology" evidence="1">
    <location>
        <begin position="4"/>
        <end position="264"/>
    </location>
</feature>
<dbReference type="InterPro" id="IPR002509">
    <property type="entry name" value="NODB_dom"/>
</dbReference>
<dbReference type="Proteomes" id="UP000051035">
    <property type="component" value="Unassembled WGS sequence"/>
</dbReference>
<dbReference type="Pfam" id="PF01522">
    <property type="entry name" value="Polysacc_deac_1"/>
    <property type="match status" value="1"/>
</dbReference>
<dbReference type="SUPFAM" id="SSF88713">
    <property type="entry name" value="Glycoside hydrolase/deacetylase"/>
    <property type="match status" value="1"/>
</dbReference>
<evidence type="ECO:0000313" key="2">
    <source>
        <dbReference type="EMBL" id="KPL09386.1"/>
    </source>
</evidence>
<accession>A0A0S8JIG5</accession>
<dbReference type="GO" id="GO:0016810">
    <property type="term" value="F:hydrolase activity, acting on carbon-nitrogen (but not peptide) bonds"/>
    <property type="evidence" value="ECO:0007669"/>
    <property type="project" value="InterPro"/>
</dbReference>
<dbReference type="AlphaFoldDB" id="A0A0S8JIG5"/>
<dbReference type="PROSITE" id="PS51677">
    <property type="entry name" value="NODB"/>
    <property type="match status" value="1"/>
</dbReference>
<reference evidence="2 3" key="1">
    <citation type="journal article" date="2015" name="Microbiome">
        <title>Genomic resolution of linkages in carbon, nitrogen, and sulfur cycling among widespread estuary sediment bacteria.</title>
        <authorList>
            <person name="Baker B.J."/>
            <person name="Lazar C.S."/>
            <person name="Teske A.P."/>
            <person name="Dick G.J."/>
        </authorList>
    </citation>
    <scope>NUCLEOTIDE SEQUENCE [LARGE SCALE GENOMIC DNA]</scope>
    <source>
        <strain evidence="2">SM1_40</strain>
    </source>
</reference>
<gene>
    <name evidence="2" type="ORF">AMJ71_06585</name>
</gene>
<proteinExistence type="predicted"/>
<dbReference type="EMBL" id="LJVA01000072">
    <property type="protein sequence ID" value="KPL09386.1"/>
    <property type="molecule type" value="Genomic_DNA"/>
</dbReference>
<dbReference type="InterPro" id="IPR011330">
    <property type="entry name" value="Glyco_hydro/deAcase_b/a-brl"/>
</dbReference>
<protein>
    <recommendedName>
        <fullName evidence="1">NodB homology domain-containing protein</fullName>
    </recommendedName>
</protein>
<organism evidence="2 3">
    <name type="scientific">candidate division TA06 bacterium SM1_40</name>
    <dbReference type="NCBI Taxonomy" id="1703773"/>
    <lineage>
        <taxon>Bacteria</taxon>
        <taxon>Bacteria division TA06</taxon>
    </lineage>
</organism>
<comment type="caution">
    <text evidence="2">The sequence shown here is derived from an EMBL/GenBank/DDBJ whole genome shotgun (WGS) entry which is preliminary data.</text>
</comment>
<dbReference type="PANTHER" id="PTHR47561:SF1">
    <property type="entry name" value="POLYSACCHARIDE DEACETYLASE FAMILY PROTEIN (AFU_ORTHOLOGUE AFUA_6G05030)"/>
    <property type="match status" value="1"/>
</dbReference>